<reference evidence="2" key="1">
    <citation type="submission" date="2021-12" db="EMBL/GenBank/DDBJ databases">
        <authorList>
            <person name="King R."/>
        </authorList>
    </citation>
    <scope>NUCLEOTIDE SEQUENCE</scope>
</reference>
<accession>A0A9N9ZZS5</accession>
<keyword evidence="1" id="KW-1133">Transmembrane helix</keyword>
<dbReference type="EMBL" id="OU963871">
    <property type="protein sequence ID" value="CAH0383175.1"/>
    <property type="molecule type" value="Genomic_DNA"/>
</dbReference>
<sequence length="201" mass="22666">MCHSSTTKSEDTQTVQSLFKCGDIMVSLWELSASLLTIFVLIYIPGEAFSVEMKAPNEALEFFKNDIDEMKKAETERLEAIQAVFSKSRLMADLNVKELLNLMASQDEIIIEIRKTLEGMLWTLGVANQVEFTRLVEKLRGQIRQMDSNELEIKKKEKSLPPDLLQDDELKKLMDALQTDYVCVTATVGAVKAMSPVEIGN</sequence>
<organism evidence="2 3">
    <name type="scientific">Bemisia tabaci</name>
    <name type="common">Sweetpotato whitefly</name>
    <name type="synonym">Aleurodes tabaci</name>
    <dbReference type="NCBI Taxonomy" id="7038"/>
    <lineage>
        <taxon>Eukaryota</taxon>
        <taxon>Metazoa</taxon>
        <taxon>Ecdysozoa</taxon>
        <taxon>Arthropoda</taxon>
        <taxon>Hexapoda</taxon>
        <taxon>Insecta</taxon>
        <taxon>Pterygota</taxon>
        <taxon>Neoptera</taxon>
        <taxon>Paraneoptera</taxon>
        <taxon>Hemiptera</taxon>
        <taxon>Sternorrhyncha</taxon>
        <taxon>Aleyrodoidea</taxon>
        <taxon>Aleyrodidae</taxon>
        <taxon>Aleyrodinae</taxon>
        <taxon>Bemisia</taxon>
    </lineage>
</organism>
<evidence type="ECO:0000256" key="1">
    <source>
        <dbReference type="SAM" id="Phobius"/>
    </source>
</evidence>
<protein>
    <submittedName>
        <fullName evidence="2">Uncharacterized protein</fullName>
    </submittedName>
</protein>
<evidence type="ECO:0000313" key="2">
    <source>
        <dbReference type="EMBL" id="CAH0383175.1"/>
    </source>
</evidence>
<dbReference type="KEGG" id="btab:109033405"/>
<gene>
    <name evidence="2" type="ORF">BEMITA_LOCUS2645</name>
</gene>
<keyword evidence="1" id="KW-0812">Transmembrane</keyword>
<feature type="transmembrane region" description="Helical" evidence="1">
    <location>
        <begin position="24"/>
        <end position="44"/>
    </location>
</feature>
<dbReference type="AlphaFoldDB" id="A0A9N9ZZS5"/>
<proteinExistence type="predicted"/>
<name>A0A9N9ZZS5_BEMTA</name>
<evidence type="ECO:0000313" key="3">
    <source>
        <dbReference type="Proteomes" id="UP001152759"/>
    </source>
</evidence>
<keyword evidence="3" id="KW-1185">Reference proteome</keyword>
<dbReference type="Proteomes" id="UP001152759">
    <property type="component" value="Chromosome 10"/>
</dbReference>
<keyword evidence="1" id="KW-0472">Membrane</keyword>